<dbReference type="Proteomes" id="UP000242444">
    <property type="component" value="Unassembled WGS sequence"/>
</dbReference>
<comment type="caution">
    <text evidence="3">The sequence shown here is derived from an EMBL/GenBank/DDBJ whole genome shotgun (WGS) entry which is preliminary data.</text>
</comment>
<evidence type="ECO:0000259" key="2">
    <source>
        <dbReference type="Pfam" id="PF03070"/>
    </source>
</evidence>
<dbReference type="OrthoDB" id="3467339at2"/>
<protein>
    <submittedName>
        <fullName evidence="3">Transcriptional regulator</fullName>
    </submittedName>
</protein>
<dbReference type="InParanoid" id="A0A263D3T7"/>
<keyword evidence="4" id="KW-1185">Reference proteome</keyword>
<evidence type="ECO:0000313" key="3">
    <source>
        <dbReference type="EMBL" id="OZM72287.1"/>
    </source>
</evidence>
<evidence type="ECO:0000256" key="1">
    <source>
        <dbReference type="ARBA" id="ARBA00004948"/>
    </source>
</evidence>
<dbReference type="AlphaFoldDB" id="A0A263D3T7"/>
<dbReference type="InterPro" id="IPR004305">
    <property type="entry name" value="Thiaminase-2/PQQC"/>
</dbReference>
<dbReference type="InterPro" id="IPR016084">
    <property type="entry name" value="Haem_Oase-like_multi-hlx"/>
</dbReference>
<sequence>MTSAGRELLRAVQEELAPRDDENRLAPLIAAGTAPRRVFGVIAAEELHIVPSDWRSFHTLAARSGGLEARRYFGGLAGGEDLALAKLPALAAEAGMDEDDLRAYEPQAGCQAYPAYFAWLALNGDPAEVAVAITANFAAWGRYCAEIAGGMREHYGFSEQACGFFDFFATPQPDDQAVAAVDEGLAAGTLDAVRARRYARLFQSYELTFWNTLAEQS</sequence>
<dbReference type="RefSeq" id="WP_094863385.1">
    <property type="nucleotide sequence ID" value="NZ_NKYE01000008.1"/>
</dbReference>
<feature type="domain" description="Thiaminase-2/PQQC" evidence="2">
    <location>
        <begin position="29"/>
        <end position="159"/>
    </location>
</feature>
<dbReference type="SUPFAM" id="SSF48613">
    <property type="entry name" value="Heme oxygenase-like"/>
    <property type="match status" value="1"/>
</dbReference>
<name>A0A263D3T7_9PSEU</name>
<proteinExistence type="predicted"/>
<accession>A0A263D3T7</accession>
<dbReference type="Pfam" id="PF03070">
    <property type="entry name" value="TENA_THI-4"/>
    <property type="match status" value="1"/>
</dbReference>
<gene>
    <name evidence="3" type="ORF">CFN78_14830</name>
</gene>
<reference evidence="3 4" key="1">
    <citation type="submission" date="2017-07" db="EMBL/GenBank/DDBJ databases">
        <title>Amycolatopsis antarcticus sp. nov., isolated from the surface of an Antarcticus brown macroalga.</title>
        <authorList>
            <person name="Wang J."/>
            <person name="Leiva S."/>
            <person name="Huang J."/>
            <person name="Huang Y."/>
        </authorList>
    </citation>
    <scope>NUCLEOTIDE SEQUENCE [LARGE SCALE GENOMIC DNA]</scope>
    <source>
        <strain evidence="3 4">AU-G6</strain>
    </source>
</reference>
<dbReference type="Gene3D" id="1.20.910.10">
    <property type="entry name" value="Heme oxygenase-like"/>
    <property type="match status" value="1"/>
</dbReference>
<comment type="pathway">
    <text evidence="1">Cofactor biosynthesis; thiamine diphosphate biosynthesis.</text>
</comment>
<organism evidence="3 4">
    <name type="scientific">Amycolatopsis antarctica</name>
    <dbReference type="NCBI Taxonomy" id="1854586"/>
    <lineage>
        <taxon>Bacteria</taxon>
        <taxon>Bacillati</taxon>
        <taxon>Actinomycetota</taxon>
        <taxon>Actinomycetes</taxon>
        <taxon>Pseudonocardiales</taxon>
        <taxon>Pseudonocardiaceae</taxon>
        <taxon>Amycolatopsis</taxon>
    </lineage>
</organism>
<evidence type="ECO:0000313" key="4">
    <source>
        <dbReference type="Proteomes" id="UP000242444"/>
    </source>
</evidence>
<dbReference type="EMBL" id="NKYE01000008">
    <property type="protein sequence ID" value="OZM72287.1"/>
    <property type="molecule type" value="Genomic_DNA"/>
</dbReference>